<gene>
    <name evidence="4" type="primary">Bcl7c</name>
</gene>
<dbReference type="InterPro" id="IPR006804">
    <property type="entry name" value="BCL7"/>
</dbReference>
<evidence type="ECO:0000313" key="3">
    <source>
        <dbReference type="Proteomes" id="UP000694915"/>
    </source>
</evidence>
<dbReference type="PANTHER" id="PTHR12767:SF10">
    <property type="entry name" value="B-CELL CLL_LYMPHOMA 7 PROTEIN FAMILY MEMBER C"/>
    <property type="match status" value="1"/>
</dbReference>
<feature type="compositionally biased region" description="Basic and acidic residues" evidence="2">
    <location>
        <begin position="158"/>
        <end position="168"/>
    </location>
</feature>
<feature type="compositionally biased region" description="Basic residues" evidence="2">
    <location>
        <begin position="117"/>
        <end position="128"/>
    </location>
</feature>
<protein>
    <submittedName>
        <fullName evidence="4">B-cell CLL/lymphoma 7 protein family member C isoform X1</fullName>
    </submittedName>
</protein>
<feature type="compositionally biased region" description="Basic residues" evidence="2">
    <location>
        <begin position="394"/>
        <end position="406"/>
    </location>
</feature>
<dbReference type="PANTHER" id="PTHR12767">
    <property type="entry name" value="BCL7 RELATED"/>
    <property type="match status" value="1"/>
</dbReference>
<reference evidence="4" key="1">
    <citation type="submission" date="2025-08" db="UniProtKB">
        <authorList>
            <consortium name="RefSeq"/>
        </authorList>
    </citation>
    <scope>IDENTIFICATION</scope>
</reference>
<dbReference type="Pfam" id="PF04714">
    <property type="entry name" value="BCL_N"/>
    <property type="match status" value="1"/>
</dbReference>
<dbReference type="RefSeq" id="XP_026636875.1">
    <property type="nucleotide sequence ID" value="XM_026781074.1"/>
</dbReference>
<feature type="compositionally biased region" description="Low complexity" evidence="2">
    <location>
        <begin position="142"/>
        <end position="152"/>
    </location>
</feature>
<organism evidence="3 4">
    <name type="scientific">Microtus ochrogaster</name>
    <name type="common">Prairie vole</name>
    <dbReference type="NCBI Taxonomy" id="79684"/>
    <lineage>
        <taxon>Eukaryota</taxon>
        <taxon>Metazoa</taxon>
        <taxon>Chordata</taxon>
        <taxon>Craniata</taxon>
        <taxon>Vertebrata</taxon>
        <taxon>Euteleostomi</taxon>
        <taxon>Mammalia</taxon>
        <taxon>Eutheria</taxon>
        <taxon>Euarchontoglires</taxon>
        <taxon>Glires</taxon>
        <taxon>Rodentia</taxon>
        <taxon>Myomorpha</taxon>
        <taxon>Muroidea</taxon>
        <taxon>Cricetidae</taxon>
        <taxon>Arvicolinae</taxon>
        <taxon>Microtus</taxon>
    </lineage>
</organism>
<comment type="similarity">
    <text evidence="1">Belongs to the BCL7 family.</text>
</comment>
<feature type="region of interest" description="Disordered" evidence="2">
    <location>
        <begin position="202"/>
        <end position="415"/>
    </location>
</feature>
<feature type="compositionally biased region" description="Polar residues" evidence="2">
    <location>
        <begin position="247"/>
        <end position="267"/>
    </location>
</feature>
<feature type="compositionally biased region" description="Basic and acidic residues" evidence="2">
    <location>
        <begin position="338"/>
        <end position="350"/>
    </location>
</feature>
<feature type="compositionally biased region" description="Basic and acidic residues" evidence="2">
    <location>
        <begin position="311"/>
        <end position="320"/>
    </location>
</feature>
<accession>A0ABM1U4G3</accession>
<evidence type="ECO:0000313" key="4">
    <source>
        <dbReference type="RefSeq" id="XP_026636875.1"/>
    </source>
</evidence>
<feature type="compositionally biased region" description="Basic residues" evidence="2">
    <location>
        <begin position="93"/>
        <end position="106"/>
    </location>
</feature>
<evidence type="ECO:0000256" key="2">
    <source>
        <dbReference type="SAM" id="MobiDB-lite"/>
    </source>
</evidence>
<proteinExistence type="inferred from homology"/>
<sequence length="415" mass="45098">MDEQVKLGSVESSSLERADARAHSISGTPTRRGRTPGQSLSRTPVPTWPERTASLGPRASSRTAVPRLSLSAAGRGRCASVRPEGRARAGAGRGRRKPGRDARRRWGAREGAANSRRAGRPKERRRGLARSLRSPDRRPSHHGLSPGPSPASMAGRTVRAETRSRAKDDIKKVMATIEKVRRWEKRWVTVGDTSLRIFKWVPVVDPQEEERRRAGGGAERSRGRERRGRGTSPRAGGPLILLDLNDENSNQSFHSEGSLQKGTEPSPGGTPQPSRPGSPTGPPEAIAEDTQPPQLGQERDPGDTPAGGTDDPPKLTKEEPVPELLEAEDSGVRITRRALQEKGLKTEPLRRLLPRRGLRTNVRSASTVPDTRAPGGGSKAQRAPRTIPQGKGRIPGKSRERYKRSLHTLTANSPV</sequence>
<feature type="compositionally biased region" description="Pro residues" evidence="2">
    <location>
        <begin position="268"/>
        <end position="282"/>
    </location>
</feature>
<feature type="region of interest" description="Disordered" evidence="2">
    <location>
        <begin position="1"/>
        <end position="168"/>
    </location>
</feature>
<evidence type="ECO:0000256" key="1">
    <source>
        <dbReference type="ARBA" id="ARBA00010326"/>
    </source>
</evidence>
<name>A0ABM1U4G3_MICOH</name>
<dbReference type="GeneID" id="101990027"/>
<keyword evidence="3" id="KW-1185">Reference proteome</keyword>
<dbReference type="Proteomes" id="UP000694915">
    <property type="component" value="Chromosome 8"/>
</dbReference>